<dbReference type="GO" id="GO:0000166">
    <property type="term" value="F:nucleotide binding"/>
    <property type="evidence" value="ECO:0007669"/>
    <property type="project" value="InterPro"/>
</dbReference>
<dbReference type="InterPro" id="IPR052515">
    <property type="entry name" value="Gfo/Idh/MocA_Oxidoreductase"/>
</dbReference>
<protein>
    <submittedName>
        <fullName evidence="3">Putative dehydrogenase</fullName>
    </submittedName>
</protein>
<accession>A0A4R6LRU4</accession>
<dbReference type="OrthoDB" id="9815825at2"/>
<dbReference type="PANTHER" id="PTHR43249">
    <property type="entry name" value="UDP-N-ACETYL-2-AMINO-2-DEOXY-D-GLUCURONATE OXIDASE"/>
    <property type="match status" value="1"/>
</dbReference>
<feature type="domain" description="Gfo/Idh/MocA-like oxidoreductase N-terminal" evidence="1">
    <location>
        <begin position="4"/>
        <end position="120"/>
    </location>
</feature>
<dbReference type="Pfam" id="PF01408">
    <property type="entry name" value="GFO_IDH_MocA"/>
    <property type="match status" value="1"/>
</dbReference>
<dbReference type="EMBL" id="SNWX01000009">
    <property type="protein sequence ID" value="TDO91324.1"/>
    <property type="molecule type" value="Genomic_DNA"/>
</dbReference>
<feature type="domain" description="GFO/IDH/MocA-like oxidoreductase" evidence="2">
    <location>
        <begin position="130"/>
        <end position="254"/>
    </location>
</feature>
<dbReference type="PANTHER" id="PTHR43249:SF1">
    <property type="entry name" value="D-GLUCOSIDE 3-DEHYDROGENASE"/>
    <property type="match status" value="1"/>
</dbReference>
<dbReference type="AlphaFoldDB" id="A0A4R6LRU4"/>
<dbReference type="SUPFAM" id="SSF51735">
    <property type="entry name" value="NAD(P)-binding Rossmann-fold domains"/>
    <property type="match status" value="1"/>
</dbReference>
<dbReference type="RefSeq" id="WP_133514883.1">
    <property type="nucleotide sequence ID" value="NZ_SNWX01000009.1"/>
</dbReference>
<comment type="caution">
    <text evidence="3">The sequence shown here is derived from an EMBL/GenBank/DDBJ whole genome shotgun (WGS) entry which is preliminary data.</text>
</comment>
<dbReference type="Proteomes" id="UP000295064">
    <property type="component" value="Unassembled WGS sequence"/>
</dbReference>
<evidence type="ECO:0000259" key="1">
    <source>
        <dbReference type="Pfam" id="PF01408"/>
    </source>
</evidence>
<reference evidence="3 4" key="1">
    <citation type="submission" date="2019-03" db="EMBL/GenBank/DDBJ databases">
        <title>Subsurface microbial communities from deep shales in Ohio and West Virginia, USA.</title>
        <authorList>
            <person name="Wrighton K."/>
        </authorList>
    </citation>
    <scope>NUCLEOTIDE SEQUENCE [LARGE SCALE GENOMIC DNA]</scope>
    <source>
        <strain evidence="3 4">MA284_T2</strain>
    </source>
</reference>
<evidence type="ECO:0000259" key="2">
    <source>
        <dbReference type="Pfam" id="PF22725"/>
    </source>
</evidence>
<dbReference type="InterPro" id="IPR036291">
    <property type="entry name" value="NAD(P)-bd_dom_sf"/>
</dbReference>
<organism evidence="3 4">
    <name type="scientific">Halanaerobium saccharolyticum</name>
    <dbReference type="NCBI Taxonomy" id="43595"/>
    <lineage>
        <taxon>Bacteria</taxon>
        <taxon>Bacillati</taxon>
        <taxon>Bacillota</taxon>
        <taxon>Clostridia</taxon>
        <taxon>Halanaerobiales</taxon>
        <taxon>Halanaerobiaceae</taxon>
        <taxon>Halanaerobium</taxon>
    </lineage>
</organism>
<name>A0A4R6LRU4_9FIRM</name>
<gene>
    <name evidence="3" type="ORF">DFR79_10972</name>
</gene>
<evidence type="ECO:0000313" key="3">
    <source>
        <dbReference type="EMBL" id="TDO91324.1"/>
    </source>
</evidence>
<dbReference type="Pfam" id="PF22725">
    <property type="entry name" value="GFO_IDH_MocA_C3"/>
    <property type="match status" value="1"/>
</dbReference>
<dbReference type="SUPFAM" id="SSF55347">
    <property type="entry name" value="Glyceraldehyde-3-phosphate dehydrogenase-like, C-terminal domain"/>
    <property type="match status" value="1"/>
</dbReference>
<dbReference type="InterPro" id="IPR000683">
    <property type="entry name" value="Gfo/Idh/MocA-like_OxRdtase_N"/>
</dbReference>
<dbReference type="Gene3D" id="3.40.50.720">
    <property type="entry name" value="NAD(P)-binding Rossmann-like Domain"/>
    <property type="match status" value="1"/>
</dbReference>
<evidence type="ECO:0000313" key="4">
    <source>
        <dbReference type="Proteomes" id="UP000295064"/>
    </source>
</evidence>
<proteinExistence type="predicted"/>
<dbReference type="Gene3D" id="3.30.360.10">
    <property type="entry name" value="Dihydrodipicolinate Reductase, domain 2"/>
    <property type="match status" value="1"/>
</dbReference>
<dbReference type="InterPro" id="IPR055170">
    <property type="entry name" value="GFO_IDH_MocA-like_dom"/>
</dbReference>
<sequence length="341" mass="38820">MKKLRTAIIGCGNIYSVHADILASKENVELKYMVDIKENRAQKAAEKYNCEYLLDYSELLNKDIDVVHICTPHFLHSPMAIKFLESEINVLVEKPLALNYAEGKQLLRTAKNSSSHLGVAFQNRFNENNQRAKKILEAGTLGEIKGIKGLVTWHRDKDYYLNDEWKGFYETEGGGVLINQAIHTLDLIQWFGGPIKAVSGNVDTRVLDDVIEVEDTADATLFFEDDFNGIFYATNAFSSNSPIEIEIDCEKGSMRLFEDQLLVKTANKTDNFNENSDTDYKAYWGYGHQRLIDGFYQDLRNSTHSNTIRAEEGIKTLELITAINSSSKNRKKYYLKGVDKR</sequence>